<gene>
    <name evidence="1" type="ORF">Q7A36_08330</name>
</gene>
<sequence>MRRLWTHPFRNPGLVVAIGLLLAFLRVPGLHSVPLQLSPTASPGRAVQRVPDALGASLARSLAEGARGVLHLSGQVDAEAACGAAIGEGDAASRQAAGAVRGTGSVERVLAAEDGYLAAARLCLRAARETCGRAGPGIDGCGLLMRVSDADLASTRVLSVSRLR</sequence>
<protein>
    <submittedName>
        <fullName evidence="1">Uncharacterized protein</fullName>
    </submittedName>
</protein>
<comment type="caution">
    <text evidence="1">The sequence shown here is derived from an EMBL/GenBank/DDBJ whole genome shotgun (WGS) entry which is preliminary data.</text>
</comment>
<accession>A0ABT9DWR9</accession>
<dbReference type="Proteomes" id="UP001243009">
    <property type="component" value="Unassembled WGS sequence"/>
</dbReference>
<reference evidence="1 2" key="1">
    <citation type="submission" date="2023-08" db="EMBL/GenBank/DDBJ databases">
        <title>The draft genome sequence of Paracraurococcus sp. LOR1-02.</title>
        <authorList>
            <person name="Kingkaew E."/>
            <person name="Tanasupawat S."/>
        </authorList>
    </citation>
    <scope>NUCLEOTIDE SEQUENCE [LARGE SCALE GENOMIC DNA]</scope>
    <source>
        <strain evidence="1 2">LOR1-02</strain>
    </source>
</reference>
<evidence type="ECO:0000313" key="1">
    <source>
        <dbReference type="EMBL" id="MDO9708346.1"/>
    </source>
</evidence>
<organism evidence="1 2">
    <name type="scientific">Paracraurococcus lichenis</name>
    <dbReference type="NCBI Taxonomy" id="3064888"/>
    <lineage>
        <taxon>Bacteria</taxon>
        <taxon>Pseudomonadati</taxon>
        <taxon>Pseudomonadota</taxon>
        <taxon>Alphaproteobacteria</taxon>
        <taxon>Acetobacterales</taxon>
        <taxon>Roseomonadaceae</taxon>
        <taxon>Paracraurococcus</taxon>
    </lineage>
</organism>
<keyword evidence="2" id="KW-1185">Reference proteome</keyword>
<name>A0ABT9DWR9_9PROT</name>
<proteinExistence type="predicted"/>
<evidence type="ECO:0000313" key="2">
    <source>
        <dbReference type="Proteomes" id="UP001243009"/>
    </source>
</evidence>
<dbReference type="EMBL" id="JAUTWS010000006">
    <property type="protein sequence ID" value="MDO9708346.1"/>
    <property type="molecule type" value="Genomic_DNA"/>
</dbReference>
<dbReference type="RefSeq" id="WP_305103217.1">
    <property type="nucleotide sequence ID" value="NZ_JAUTWS010000006.1"/>
</dbReference>